<sequence length="317" mass="34891">MCSEDIAVALCAPVERRALSYTCSKLHLIASNRHVCFRAKGNCVCFFGTCGTVERTFDSVFDLTDLPKVRCSVCTVREDDVGHSSAAREILESPVPTRKAIPEEGLERYMRTLKSMWGSMDHCPYHVTEHENQEMAAHHQGDAETNENESEFYDQHDNGSRQPNDDGDVDTKPRNDNENETSEPPKEESPRTYDPVKGELRTDDENKASETTNHNKCPQNNNVVNGDDGIEDASDEVEAASGAEDSPKTSDSASRPMTGIEASQWAPRNEAPNADLHVQAPADSTPPSPAPKAIAASRPPTLTAEKIASMKEFLRMN</sequence>
<comment type="caution">
    <text evidence="2">The sequence shown here is derived from an EMBL/GenBank/DDBJ whole genome shotgun (WGS) entry which is preliminary data.</text>
</comment>
<reference evidence="3" key="1">
    <citation type="journal article" date="2014" name="Genome Announc.">
        <title>Genome sequence and annotation of Acremonium chrysogenum, producer of the beta-lactam antibiotic cephalosporin C.</title>
        <authorList>
            <person name="Terfehr D."/>
            <person name="Dahlmann T.A."/>
            <person name="Specht T."/>
            <person name="Zadra I."/>
            <person name="Kuernsteiner H."/>
            <person name="Kueck U."/>
        </authorList>
    </citation>
    <scope>NUCLEOTIDE SEQUENCE [LARGE SCALE GENOMIC DNA]</scope>
    <source>
        <strain evidence="3">ATCC 11550 / CBS 779.69 / DSM 880 / IAM 14645 / JCM 23072 / IMI 49137</strain>
    </source>
</reference>
<dbReference type="AlphaFoldDB" id="A0A086T0A4"/>
<feature type="compositionally biased region" description="Polar residues" evidence="1">
    <location>
        <begin position="209"/>
        <end position="224"/>
    </location>
</feature>
<feature type="compositionally biased region" description="Basic and acidic residues" evidence="1">
    <location>
        <begin position="133"/>
        <end position="142"/>
    </location>
</feature>
<evidence type="ECO:0000256" key="1">
    <source>
        <dbReference type="SAM" id="MobiDB-lite"/>
    </source>
</evidence>
<dbReference type="EMBL" id="JPKY01000085">
    <property type="protein sequence ID" value="KFH42786.1"/>
    <property type="molecule type" value="Genomic_DNA"/>
</dbReference>
<feature type="compositionally biased region" description="Acidic residues" evidence="1">
    <location>
        <begin position="228"/>
        <end position="238"/>
    </location>
</feature>
<accession>A0A086T0A4</accession>
<protein>
    <submittedName>
        <fullName evidence="2">Uncharacterized protein</fullName>
    </submittedName>
</protein>
<organism evidence="2 3">
    <name type="scientific">Hapsidospora chrysogenum (strain ATCC 11550 / CBS 779.69 / DSM 880 / IAM 14645 / JCM 23072 / IMI 49137)</name>
    <name type="common">Acremonium chrysogenum</name>
    <dbReference type="NCBI Taxonomy" id="857340"/>
    <lineage>
        <taxon>Eukaryota</taxon>
        <taxon>Fungi</taxon>
        <taxon>Dikarya</taxon>
        <taxon>Ascomycota</taxon>
        <taxon>Pezizomycotina</taxon>
        <taxon>Sordariomycetes</taxon>
        <taxon>Hypocreomycetidae</taxon>
        <taxon>Hypocreales</taxon>
        <taxon>Bionectriaceae</taxon>
        <taxon>Hapsidospora</taxon>
    </lineage>
</organism>
<evidence type="ECO:0000313" key="2">
    <source>
        <dbReference type="EMBL" id="KFH42786.1"/>
    </source>
</evidence>
<feature type="region of interest" description="Disordered" evidence="1">
    <location>
        <begin position="133"/>
        <end position="303"/>
    </location>
</feature>
<dbReference type="Proteomes" id="UP000029964">
    <property type="component" value="Unassembled WGS sequence"/>
</dbReference>
<evidence type="ECO:0000313" key="3">
    <source>
        <dbReference type="Proteomes" id="UP000029964"/>
    </source>
</evidence>
<feature type="compositionally biased region" description="Low complexity" evidence="1">
    <location>
        <begin position="291"/>
        <end position="300"/>
    </location>
</feature>
<gene>
    <name evidence="2" type="ORF">ACRE_064880</name>
</gene>
<dbReference type="OrthoDB" id="5072071at2759"/>
<name>A0A086T0A4_HAPC1</name>
<dbReference type="HOGENOM" id="CLU_877061_0_0_1"/>
<feature type="compositionally biased region" description="Basic and acidic residues" evidence="1">
    <location>
        <begin position="169"/>
        <end position="208"/>
    </location>
</feature>
<keyword evidence="3" id="KW-1185">Reference proteome</keyword>
<proteinExistence type="predicted"/>